<dbReference type="PRINTS" id="PR00056">
    <property type="entry name" value="HSFDOMAIN"/>
</dbReference>
<sequence>MPPAQESDLGSQGGNNNSSDFVRKLYRMLEDPSESDIVCWSDDGTSFIVKDNDRFTKEILPQHFKHSNFASFVRQLNKYDFHKVRNTDDNAQYGPNAWEFRHTEFARGQSHNFDIIKRKAPTTRKPAPAEAAFDTNQHVGLMNESLHAVIQQMHELQTANHNLAMANRILTDEVSGHQKSLKLFTQYFHEIMNHLDNQDERRRKTTQANGASGSAQGFTAGGMSLLPGSDDEPAPELRRAREVLESITSNIDASRNSNALERLAQQQHNNVASPPDSTTSSAALLSQQQAFNMTFSGVDIFADQKPMVYPVGQTTGIDPFHADHINNIPYSQPPALGAIDAPAQATPPPAAGVAAAVWETKPCILLVEDDKVCQRIGSKFLTHFGCDVETAMNGFDAVSKFSSNPNRYSLIFMDIIMPEMDGVSATSSIRQRGAVIPIIAMTSNIRQEDITTYFEFGMNDVLAKPFTKEGMVRIVKKHLSHMLKFPAHSHEEDSAFAGEMAGQAPSTVSSAPFTPAGPQMMMPQSVQMPPQMATPPAHGMQQHMAAQQQSHHQIKFEGTSGGAIPATPIKFESTHSPASVGTVGWGSPMMSHSGAAMDGSTGFLGAGNGGGTMNLGTSGTQQRSPAPFNGMMTMPGQAGMQGGAAMAVPGGSHAALGPNSMHRLPEHMAPNNMQMRRMMDHQDDQANKRQRVHAGASTGYH</sequence>
<evidence type="ECO:0000313" key="9">
    <source>
        <dbReference type="EMBL" id="QBZ60619.1"/>
    </source>
</evidence>
<dbReference type="InterPro" id="IPR036388">
    <property type="entry name" value="WH-like_DNA-bd_sf"/>
</dbReference>
<dbReference type="FunFam" id="1.10.10.10:FF:000027">
    <property type="entry name" value="Heat shock transcription factor 1"/>
    <property type="match status" value="1"/>
</dbReference>
<reference evidence="9 10" key="1">
    <citation type="journal article" date="2019" name="Mol. Biol. Evol.">
        <title>Blast fungal genomes show frequent chromosomal changes, gene gains and losses, and effector gene turnover.</title>
        <authorList>
            <person name="Gomez Luciano L.B."/>
            <person name="Jason Tsai I."/>
            <person name="Chuma I."/>
            <person name="Tosa Y."/>
            <person name="Chen Y.H."/>
            <person name="Li J.Y."/>
            <person name="Li M.Y."/>
            <person name="Jade Lu M.Y."/>
            <person name="Nakayashiki H."/>
            <person name="Li W.H."/>
        </authorList>
    </citation>
    <scope>NUCLEOTIDE SEQUENCE [LARGE SCALE GENOMIC DNA]</scope>
    <source>
        <strain evidence="9">MZ5-1-6</strain>
    </source>
</reference>
<evidence type="ECO:0000256" key="7">
    <source>
        <dbReference type="ARBA" id="ARBA00023242"/>
    </source>
</evidence>
<evidence type="ECO:0000256" key="1">
    <source>
        <dbReference type="ARBA" id="ARBA00004123"/>
    </source>
</evidence>
<dbReference type="GO" id="GO:0005634">
    <property type="term" value="C:nucleus"/>
    <property type="evidence" value="ECO:0007669"/>
    <property type="project" value="UniProtKB-SubCell"/>
</dbReference>
<dbReference type="GO" id="GO:0043565">
    <property type="term" value="F:sequence-specific DNA binding"/>
    <property type="evidence" value="ECO:0007669"/>
    <property type="project" value="InterPro"/>
</dbReference>
<feature type="region of interest" description="Disordered" evidence="8">
    <location>
        <begin position="195"/>
        <end position="235"/>
    </location>
</feature>
<dbReference type="CDD" id="cd17546">
    <property type="entry name" value="REC_hyHK_CKI1_RcsC-like"/>
    <property type="match status" value="1"/>
</dbReference>
<evidence type="ECO:0000256" key="8">
    <source>
        <dbReference type="SAM" id="MobiDB-lite"/>
    </source>
</evidence>
<keyword evidence="4" id="KW-0805">Transcription regulation</keyword>
<dbReference type="InterPro" id="IPR011006">
    <property type="entry name" value="CheY-like_superfamily"/>
</dbReference>
<evidence type="ECO:0000313" key="10">
    <source>
        <dbReference type="Proteomes" id="UP000294847"/>
    </source>
</evidence>
<keyword evidence="6" id="KW-0804">Transcription</keyword>
<evidence type="ECO:0000256" key="2">
    <source>
        <dbReference type="ARBA" id="ARBA00022553"/>
    </source>
</evidence>
<proteinExistence type="predicted"/>
<protein>
    <submittedName>
        <fullName evidence="9">Uncharacterized protein</fullName>
    </submittedName>
</protein>
<dbReference type="PROSITE" id="PS00434">
    <property type="entry name" value="HSF_DOMAIN"/>
    <property type="match status" value="1"/>
</dbReference>
<dbReference type="PROSITE" id="PS50110">
    <property type="entry name" value="RESPONSE_REGULATORY"/>
    <property type="match status" value="1"/>
</dbReference>
<dbReference type="SUPFAM" id="SSF46785">
    <property type="entry name" value="Winged helix' DNA-binding domain"/>
    <property type="match status" value="1"/>
</dbReference>
<feature type="compositionally biased region" description="Polar residues" evidence="8">
    <location>
        <begin position="206"/>
        <end position="217"/>
    </location>
</feature>
<comment type="subcellular location">
    <subcellularLocation>
        <location evidence="1">Nucleus</location>
    </subcellularLocation>
</comment>
<dbReference type="InterPro" id="IPR000232">
    <property type="entry name" value="HSF_DNA-bd"/>
</dbReference>
<dbReference type="AlphaFoldDB" id="A0A4P7NFG0"/>
<name>A0A4P7NFG0_PYROR</name>
<gene>
    <name evidence="9" type="ORF">PoMZ_07561</name>
</gene>
<evidence type="ECO:0000256" key="5">
    <source>
        <dbReference type="ARBA" id="ARBA00023125"/>
    </source>
</evidence>
<dbReference type="Pfam" id="PF00447">
    <property type="entry name" value="HSF_DNA-bind"/>
    <property type="match status" value="1"/>
</dbReference>
<dbReference type="InterPro" id="IPR036390">
    <property type="entry name" value="WH_DNA-bd_sf"/>
</dbReference>
<dbReference type="InterPro" id="IPR001789">
    <property type="entry name" value="Sig_transdc_resp-reg_receiver"/>
</dbReference>
<evidence type="ECO:0000256" key="3">
    <source>
        <dbReference type="ARBA" id="ARBA00023012"/>
    </source>
</evidence>
<dbReference type="GO" id="GO:0003700">
    <property type="term" value="F:DNA-binding transcription factor activity"/>
    <property type="evidence" value="ECO:0007669"/>
    <property type="project" value="InterPro"/>
</dbReference>
<keyword evidence="2" id="KW-0597">Phosphoprotein</keyword>
<dbReference type="Gene3D" id="1.10.10.10">
    <property type="entry name" value="Winged helix-like DNA-binding domain superfamily/Winged helix DNA-binding domain"/>
    <property type="match status" value="1"/>
</dbReference>
<accession>A0A4P7NFG0</accession>
<evidence type="ECO:0000256" key="4">
    <source>
        <dbReference type="ARBA" id="ARBA00023015"/>
    </source>
</evidence>
<dbReference type="Proteomes" id="UP000294847">
    <property type="component" value="Chromosome 4"/>
</dbReference>
<dbReference type="SUPFAM" id="SSF52172">
    <property type="entry name" value="CheY-like"/>
    <property type="match status" value="1"/>
</dbReference>
<dbReference type="FunFam" id="3.40.50.2300:FF:000212">
    <property type="entry name" value="Stress response regulator/HFS transcription factor"/>
    <property type="match status" value="1"/>
</dbReference>
<dbReference type="EMBL" id="CP034207">
    <property type="protein sequence ID" value="QBZ60619.1"/>
    <property type="molecule type" value="Genomic_DNA"/>
</dbReference>
<feature type="region of interest" description="Disordered" evidence="8">
    <location>
        <begin position="680"/>
        <end position="701"/>
    </location>
</feature>
<dbReference type="PANTHER" id="PTHR45339:SF1">
    <property type="entry name" value="HYBRID SIGNAL TRANSDUCTION HISTIDINE KINASE J"/>
    <property type="match status" value="1"/>
</dbReference>
<evidence type="ECO:0000256" key="6">
    <source>
        <dbReference type="ARBA" id="ARBA00023163"/>
    </source>
</evidence>
<keyword evidence="3" id="KW-0902">Two-component regulatory system</keyword>
<dbReference type="PANTHER" id="PTHR45339">
    <property type="entry name" value="HYBRID SIGNAL TRANSDUCTION HISTIDINE KINASE J"/>
    <property type="match status" value="1"/>
</dbReference>
<dbReference type="Pfam" id="PF00072">
    <property type="entry name" value="Response_reg"/>
    <property type="match status" value="1"/>
</dbReference>
<dbReference type="SMART" id="SM00415">
    <property type="entry name" value="HSF"/>
    <property type="match status" value="1"/>
</dbReference>
<organism evidence="9 10">
    <name type="scientific">Pyricularia oryzae</name>
    <name type="common">Rice blast fungus</name>
    <name type="synonym">Magnaporthe oryzae</name>
    <dbReference type="NCBI Taxonomy" id="318829"/>
    <lineage>
        <taxon>Eukaryota</taxon>
        <taxon>Fungi</taxon>
        <taxon>Dikarya</taxon>
        <taxon>Ascomycota</taxon>
        <taxon>Pezizomycotina</taxon>
        <taxon>Sordariomycetes</taxon>
        <taxon>Sordariomycetidae</taxon>
        <taxon>Magnaporthales</taxon>
        <taxon>Pyriculariaceae</taxon>
        <taxon>Pyricularia</taxon>
    </lineage>
</organism>
<keyword evidence="7" id="KW-0539">Nucleus</keyword>
<dbReference type="GO" id="GO:0000160">
    <property type="term" value="P:phosphorelay signal transduction system"/>
    <property type="evidence" value="ECO:0007669"/>
    <property type="project" value="UniProtKB-KW"/>
</dbReference>
<keyword evidence="5" id="KW-0238">DNA-binding</keyword>
<dbReference type="SMART" id="SM00448">
    <property type="entry name" value="REC"/>
    <property type="match status" value="1"/>
</dbReference>
<dbReference type="Gene3D" id="3.40.50.2300">
    <property type="match status" value="1"/>
</dbReference>